<dbReference type="Proteomes" id="UP000254425">
    <property type="component" value="Chromosome"/>
</dbReference>
<evidence type="ECO:0000313" key="2">
    <source>
        <dbReference type="Proteomes" id="UP000254425"/>
    </source>
</evidence>
<name>A0A345XL99_9ACTN</name>
<sequence length="71" mass="8116">MDTRHPNALLTGGPSALERAQRLLHVADLNDRVKILMGNRYEHFAPTGKTVDTEQGKVHVFEWSYRTRIAE</sequence>
<dbReference type="KEGG" id="sarm:DVA86_06875"/>
<reference evidence="1 2" key="1">
    <citation type="submission" date="2018-07" db="EMBL/GenBank/DDBJ databases">
        <title>Draft genome of the type strain Streptomyces armeniacus ATCC 15676.</title>
        <authorList>
            <person name="Labana P."/>
            <person name="Gosse J.T."/>
            <person name="Boddy C.N."/>
        </authorList>
    </citation>
    <scope>NUCLEOTIDE SEQUENCE [LARGE SCALE GENOMIC DNA]</scope>
    <source>
        <strain evidence="1 2">ATCC 15676</strain>
    </source>
</reference>
<dbReference type="EMBL" id="CP031320">
    <property type="protein sequence ID" value="AXK32415.1"/>
    <property type="molecule type" value="Genomic_DNA"/>
</dbReference>
<protein>
    <submittedName>
        <fullName evidence="1">Uncharacterized protein</fullName>
    </submittedName>
</protein>
<dbReference type="Pfam" id="PF19450">
    <property type="entry name" value="DUF5988"/>
    <property type="match status" value="1"/>
</dbReference>
<keyword evidence="2" id="KW-1185">Reference proteome</keyword>
<organism evidence="1 2">
    <name type="scientific">Streptomyces armeniacus</name>
    <dbReference type="NCBI Taxonomy" id="83291"/>
    <lineage>
        <taxon>Bacteria</taxon>
        <taxon>Bacillati</taxon>
        <taxon>Actinomycetota</taxon>
        <taxon>Actinomycetes</taxon>
        <taxon>Kitasatosporales</taxon>
        <taxon>Streptomycetaceae</taxon>
        <taxon>Streptomyces</taxon>
    </lineage>
</organism>
<gene>
    <name evidence="1" type="ORF">DVA86_06875</name>
</gene>
<evidence type="ECO:0000313" key="1">
    <source>
        <dbReference type="EMBL" id="AXK32415.1"/>
    </source>
</evidence>
<dbReference type="InterPro" id="IPR046030">
    <property type="entry name" value="DUF5988"/>
</dbReference>
<accession>A0A345XL99</accession>
<dbReference type="RefSeq" id="WP_208876598.1">
    <property type="nucleotide sequence ID" value="NZ_CP031320.1"/>
</dbReference>
<proteinExistence type="predicted"/>
<dbReference type="AlphaFoldDB" id="A0A345XL99"/>